<keyword evidence="7 9" id="KW-0472">Membrane</keyword>
<accession>A0A6J7LRW4</accession>
<keyword evidence="6 9" id="KW-1133">Transmembrane helix</keyword>
<evidence type="ECO:0000256" key="2">
    <source>
        <dbReference type="ARBA" id="ARBA00022448"/>
    </source>
</evidence>
<proteinExistence type="inferred from homology"/>
<dbReference type="Pfam" id="PF02653">
    <property type="entry name" value="BPD_transp_2"/>
    <property type="match status" value="2"/>
</dbReference>
<reference evidence="12" key="1">
    <citation type="submission" date="2020-05" db="EMBL/GenBank/DDBJ databases">
        <authorList>
            <person name="Chiriac C."/>
            <person name="Salcher M."/>
            <person name="Ghai R."/>
            <person name="Kavagutti S V."/>
        </authorList>
    </citation>
    <scope>NUCLEOTIDE SEQUENCE</scope>
</reference>
<feature type="transmembrane region" description="Helical" evidence="9">
    <location>
        <begin position="354"/>
        <end position="372"/>
    </location>
</feature>
<dbReference type="CDD" id="cd06581">
    <property type="entry name" value="TM_PBP1_LivM_like"/>
    <property type="match status" value="1"/>
</dbReference>
<dbReference type="InterPro" id="IPR052157">
    <property type="entry name" value="BCAA_transport_permease"/>
</dbReference>
<dbReference type="EMBL" id="CAEZXS010000174">
    <property type="protein sequence ID" value="CAB4708300.1"/>
    <property type="molecule type" value="Genomic_DNA"/>
</dbReference>
<organism evidence="12">
    <name type="scientific">freshwater metagenome</name>
    <dbReference type="NCBI Taxonomy" id="449393"/>
    <lineage>
        <taxon>unclassified sequences</taxon>
        <taxon>metagenomes</taxon>
        <taxon>ecological metagenomes</taxon>
    </lineage>
</organism>
<dbReference type="GO" id="GO:0015658">
    <property type="term" value="F:branched-chain amino acid transmembrane transporter activity"/>
    <property type="evidence" value="ECO:0007669"/>
    <property type="project" value="InterPro"/>
</dbReference>
<feature type="transmembrane region" description="Helical" evidence="9">
    <location>
        <begin position="582"/>
        <end position="601"/>
    </location>
</feature>
<sequence>MVDLLEYAVRGIPTGCVFALLAVGLVLTYKTSGVFNLAFAAQAYTSAAVFYVLRKEQEWPLFWSAFVAIVIVGPALGLLLERVLFRHLRGAGSLAKMVTSLGLLIAIPEVVKLFFGSDAKSNPPPLWYVRRTDEWLWPQGSRFVFDAGQVATIVSTLVVVLGLTVLFRYTNLGLRMRAVVESPRLAELNGVNAERISMASWMLSSMMAGLAGVLVAPLFASLNPIDLFTLLVAALAATVVGGLSSIPLTFIGAIGLGMLQAVLAGSLPTNSVLATGLRPGLPFLVLFALLIFRPGLRSTPEVADPLATVDPPLPVPVAVSRPRWMSISSRTVGVVATMFGLLVSWFLLDGFWLATVIAGVVLAVIMLSLTVVTGIGGMLSLAQAALAAIGAFTTAQVVTATGLPVLLAMLIGAAVAAMFGALLAIPVVRLDGVYLALATLAFALMFESILVPLSWVSGGSVPLAVPRPVIGPWDLADDRYFLLFAALCLTVIALAVIRVRQGTTGRFLQAIQSSPTAANSIGISGGRSRIIAFTLAAGIAGFGGGLLASFAGHANYQASFPYVVGLVWVALVISAGARSIQAAVFSGLMFFLLPALLNRAFSWPENYLEAHPQAPEWIQNLLGLVQPNWALPVSFILFGIGAFTYAKHPEGIIEAQTNSSVTALLRWTERRKAKVDASSSVDAPQVSA</sequence>
<keyword evidence="2" id="KW-0813">Transport</keyword>
<feature type="transmembrane region" description="Helical" evidence="9">
    <location>
        <begin position="273"/>
        <end position="292"/>
    </location>
</feature>
<feature type="transmembrane region" description="Helical" evidence="9">
    <location>
        <begin position="480"/>
        <end position="499"/>
    </location>
</feature>
<feature type="transmembrane region" description="Helical" evidence="9">
    <location>
        <begin position="432"/>
        <end position="455"/>
    </location>
</feature>
<feature type="transmembrane region" description="Helical" evidence="9">
    <location>
        <begin position="530"/>
        <end position="552"/>
    </location>
</feature>
<dbReference type="EMBL" id="CAFAAQ010000195">
    <property type="protein sequence ID" value="CAB4819802.1"/>
    <property type="molecule type" value="Genomic_DNA"/>
</dbReference>
<dbReference type="PANTHER" id="PTHR11795">
    <property type="entry name" value="BRANCHED-CHAIN AMINO ACID TRANSPORT SYSTEM PERMEASE PROTEIN LIVH"/>
    <property type="match status" value="1"/>
</dbReference>
<feature type="transmembrane region" description="Helical" evidence="9">
    <location>
        <begin position="379"/>
        <end position="399"/>
    </location>
</feature>
<feature type="transmembrane region" description="Helical" evidence="9">
    <location>
        <begin position="12"/>
        <end position="29"/>
    </location>
</feature>
<name>A0A6J7LRW4_9ZZZZ</name>
<evidence type="ECO:0000256" key="6">
    <source>
        <dbReference type="ARBA" id="ARBA00022989"/>
    </source>
</evidence>
<evidence type="ECO:0000256" key="3">
    <source>
        <dbReference type="ARBA" id="ARBA00022475"/>
    </source>
</evidence>
<feature type="transmembrane region" description="Helical" evidence="9">
    <location>
        <begin position="93"/>
        <end position="115"/>
    </location>
</feature>
<dbReference type="PANTHER" id="PTHR11795:SF445">
    <property type="entry name" value="AMINO ACID ABC TRANSPORTER PERMEASE PROTEIN"/>
    <property type="match status" value="1"/>
</dbReference>
<feature type="transmembrane region" description="Helical" evidence="9">
    <location>
        <begin position="59"/>
        <end position="81"/>
    </location>
</feature>
<dbReference type="EMBL" id="CAFBOG010000004">
    <property type="protein sequence ID" value="CAB4968539.1"/>
    <property type="molecule type" value="Genomic_DNA"/>
</dbReference>
<dbReference type="GO" id="GO:0006865">
    <property type="term" value="P:amino acid transport"/>
    <property type="evidence" value="ECO:0007669"/>
    <property type="project" value="UniProtKB-KW"/>
</dbReference>
<feature type="transmembrane region" description="Helical" evidence="9">
    <location>
        <begin position="201"/>
        <end position="219"/>
    </location>
</feature>
<evidence type="ECO:0000313" key="10">
    <source>
        <dbReference type="EMBL" id="CAB4708300.1"/>
    </source>
</evidence>
<feature type="transmembrane region" description="Helical" evidence="9">
    <location>
        <begin position="558"/>
        <end position="575"/>
    </location>
</feature>
<evidence type="ECO:0000256" key="4">
    <source>
        <dbReference type="ARBA" id="ARBA00022692"/>
    </source>
</evidence>
<dbReference type="InterPro" id="IPR001851">
    <property type="entry name" value="ABC_transp_permease"/>
</dbReference>
<comment type="subcellular location">
    <subcellularLocation>
        <location evidence="1">Cell membrane</location>
        <topology evidence="1">Multi-pass membrane protein</topology>
    </subcellularLocation>
</comment>
<evidence type="ECO:0000256" key="9">
    <source>
        <dbReference type="SAM" id="Phobius"/>
    </source>
</evidence>
<evidence type="ECO:0000313" key="11">
    <source>
        <dbReference type="EMBL" id="CAB4819802.1"/>
    </source>
</evidence>
<feature type="transmembrane region" description="Helical" evidence="9">
    <location>
        <begin position="629"/>
        <end position="646"/>
    </location>
</feature>
<comment type="similarity">
    <text evidence="8">Belongs to the binding-protein-dependent transport system permease family. LivHM subfamily.</text>
</comment>
<protein>
    <submittedName>
        <fullName evidence="12">Unannotated protein</fullName>
    </submittedName>
</protein>
<evidence type="ECO:0000256" key="5">
    <source>
        <dbReference type="ARBA" id="ARBA00022970"/>
    </source>
</evidence>
<evidence type="ECO:0000256" key="1">
    <source>
        <dbReference type="ARBA" id="ARBA00004651"/>
    </source>
</evidence>
<evidence type="ECO:0000256" key="7">
    <source>
        <dbReference type="ARBA" id="ARBA00023136"/>
    </source>
</evidence>
<keyword evidence="3" id="KW-1003">Cell membrane</keyword>
<dbReference type="InterPro" id="IPR043428">
    <property type="entry name" value="LivM-like"/>
</dbReference>
<dbReference type="GO" id="GO:0005886">
    <property type="term" value="C:plasma membrane"/>
    <property type="evidence" value="ECO:0007669"/>
    <property type="project" value="UniProtKB-SubCell"/>
</dbReference>
<dbReference type="CDD" id="cd06582">
    <property type="entry name" value="TM_PBP1_LivH_like"/>
    <property type="match status" value="1"/>
</dbReference>
<evidence type="ECO:0000313" key="12">
    <source>
        <dbReference type="EMBL" id="CAB4968539.1"/>
    </source>
</evidence>
<gene>
    <name evidence="10" type="ORF">UFOPK2582_01291</name>
    <name evidence="11" type="ORF">UFOPK3046_01683</name>
    <name evidence="12" type="ORF">UFOPK3914_00102</name>
</gene>
<feature type="transmembrane region" description="Helical" evidence="9">
    <location>
        <begin position="147"/>
        <end position="167"/>
    </location>
</feature>
<feature type="transmembrane region" description="Helical" evidence="9">
    <location>
        <begin position="405"/>
        <end position="425"/>
    </location>
</feature>
<keyword evidence="4 9" id="KW-0812">Transmembrane</keyword>
<evidence type="ECO:0000256" key="8">
    <source>
        <dbReference type="ARBA" id="ARBA00037998"/>
    </source>
</evidence>
<dbReference type="AlphaFoldDB" id="A0A6J7LRW4"/>
<keyword evidence="5" id="KW-0029">Amino-acid transport</keyword>